<keyword evidence="1" id="KW-0812">Transmembrane</keyword>
<dbReference type="OrthoDB" id="1795575at2"/>
<feature type="transmembrane region" description="Helical" evidence="1">
    <location>
        <begin position="100"/>
        <end position="119"/>
    </location>
</feature>
<evidence type="ECO:0000256" key="1">
    <source>
        <dbReference type="SAM" id="Phobius"/>
    </source>
</evidence>
<sequence length="210" mass="24465">MGFPYGDWAIFFLALATYAEKRASRRLFLMLMIAWLIGKCVEVVFPSTLPWNWHYARLMVMLFFGGWAWQRAERRILPILLTSFVLGLETLFLVNEPGVIPYESWIFAVVLVFVARLTAKSYWGTAASFTGSILLNQVFMRFTYEGIVRRADFPDPFIWNFGVGLFLLWAGFRLGWLYYYNRDSERQIGELLLPANGVENSEPTEEKERL</sequence>
<evidence type="ECO:0000313" key="3">
    <source>
        <dbReference type="Proteomes" id="UP000298460"/>
    </source>
</evidence>
<feature type="transmembrane region" description="Helical" evidence="1">
    <location>
        <begin position="126"/>
        <end position="144"/>
    </location>
</feature>
<name>A0A4Z0R3U6_9FIRM</name>
<keyword evidence="1" id="KW-1133">Transmembrane helix</keyword>
<protein>
    <submittedName>
        <fullName evidence="2">Uncharacterized protein</fullName>
    </submittedName>
</protein>
<proteinExistence type="predicted"/>
<accession>A0A4Z0R3U6</accession>
<gene>
    <name evidence="2" type="ORF">E4K67_13355</name>
</gene>
<keyword evidence="3" id="KW-1185">Reference proteome</keyword>
<comment type="caution">
    <text evidence="2">The sequence shown here is derived from an EMBL/GenBank/DDBJ whole genome shotgun (WGS) entry which is preliminary data.</text>
</comment>
<evidence type="ECO:0000313" key="2">
    <source>
        <dbReference type="EMBL" id="TGE37702.1"/>
    </source>
</evidence>
<dbReference type="Proteomes" id="UP000298460">
    <property type="component" value="Unassembled WGS sequence"/>
</dbReference>
<reference evidence="2 3" key="1">
    <citation type="submission" date="2019-03" db="EMBL/GenBank/DDBJ databases">
        <title>Draft Genome Sequence of Desulfosporosinus fructosivorans Strain 63.6F, Isolated from Marine Sediment in the Baltic Sea.</title>
        <authorList>
            <person name="Hausmann B."/>
            <person name="Vandieken V."/>
            <person name="Pjevac P."/>
            <person name="Schreck K."/>
            <person name="Herbold C.W."/>
            <person name="Loy A."/>
        </authorList>
    </citation>
    <scope>NUCLEOTIDE SEQUENCE [LARGE SCALE GENOMIC DNA]</scope>
    <source>
        <strain evidence="2 3">63.6F</strain>
    </source>
</reference>
<feature type="transmembrane region" description="Helical" evidence="1">
    <location>
        <begin position="76"/>
        <end position="94"/>
    </location>
</feature>
<keyword evidence="1" id="KW-0472">Membrane</keyword>
<dbReference type="AlphaFoldDB" id="A0A4Z0R3U6"/>
<feature type="transmembrane region" description="Helical" evidence="1">
    <location>
        <begin position="51"/>
        <end position="69"/>
    </location>
</feature>
<feature type="transmembrane region" description="Helical" evidence="1">
    <location>
        <begin position="27"/>
        <end position="45"/>
    </location>
</feature>
<dbReference type="RefSeq" id="WP_135547469.1">
    <property type="nucleotide sequence ID" value="NZ_SPQQ01000004.1"/>
</dbReference>
<dbReference type="EMBL" id="SPQQ01000004">
    <property type="protein sequence ID" value="TGE37702.1"/>
    <property type="molecule type" value="Genomic_DNA"/>
</dbReference>
<feature type="transmembrane region" description="Helical" evidence="1">
    <location>
        <begin position="156"/>
        <end position="179"/>
    </location>
</feature>
<organism evidence="2 3">
    <name type="scientific">Desulfosporosinus fructosivorans</name>
    <dbReference type="NCBI Taxonomy" id="2018669"/>
    <lineage>
        <taxon>Bacteria</taxon>
        <taxon>Bacillati</taxon>
        <taxon>Bacillota</taxon>
        <taxon>Clostridia</taxon>
        <taxon>Eubacteriales</taxon>
        <taxon>Desulfitobacteriaceae</taxon>
        <taxon>Desulfosporosinus</taxon>
    </lineage>
</organism>